<proteinExistence type="predicted"/>
<dbReference type="AlphaFoldDB" id="A0A1I1ETI7"/>
<evidence type="ECO:0000313" key="2">
    <source>
        <dbReference type="Proteomes" id="UP000198862"/>
    </source>
</evidence>
<name>A0A1I1ETI7_9GAMM</name>
<evidence type="ECO:0008006" key="3">
    <source>
        <dbReference type="Google" id="ProtNLM"/>
    </source>
</evidence>
<dbReference type="Proteomes" id="UP000198862">
    <property type="component" value="Unassembled WGS sequence"/>
</dbReference>
<keyword evidence="2" id="KW-1185">Reference proteome</keyword>
<gene>
    <name evidence="1" type="ORF">SAMN02745724_00432</name>
</gene>
<sequence>MTTLNLSIPAPILTFEAYAQLTGEKTRDIINAVAVGKLPVYIPPHPPTQNTARVKKYINVLAIYIAAAESANIELNIA</sequence>
<evidence type="ECO:0000313" key="1">
    <source>
        <dbReference type="EMBL" id="SFB90317.1"/>
    </source>
</evidence>
<protein>
    <recommendedName>
        <fullName evidence="3">Pyocin activator protein PrtN</fullName>
    </recommendedName>
</protein>
<dbReference type="OrthoDB" id="5906098at2"/>
<dbReference type="RefSeq" id="WP_091979418.1">
    <property type="nucleotide sequence ID" value="NZ_FOLO01000002.1"/>
</dbReference>
<accession>A0A1I1ETI7</accession>
<reference evidence="1 2" key="1">
    <citation type="submission" date="2016-10" db="EMBL/GenBank/DDBJ databases">
        <authorList>
            <person name="de Groot N.N."/>
        </authorList>
    </citation>
    <scope>NUCLEOTIDE SEQUENCE [LARGE SCALE GENOMIC DNA]</scope>
    <source>
        <strain evidence="1 2">DSM 6059</strain>
    </source>
</reference>
<dbReference type="EMBL" id="FOLO01000002">
    <property type="protein sequence ID" value="SFB90317.1"/>
    <property type="molecule type" value="Genomic_DNA"/>
</dbReference>
<dbReference type="STRING" id="1123010.SAMN02745724_00432"/>
<organism evidence="1 2">
    <name type="scientific">Pseudoalteromonas denitrificans DSM 6059</name>
    <dbReference type="NCBI Taxonomy" id="1123010"/>
    <lineage>
        <taxon>Bacteria</taxon>
        <taxon>Pseudomonadati</taxon>
        <taxon>Pseudomonadota</taxon>
        <taxon>Gammaproteobacteria</taxon>
        <taxon>Alteromonadales</taxon>
        <taxon>Pseudoalteromonadaceae</taxon>
        <taxon>Pseudoalteromonas</taxon>
    </lineage>
</organism>